<dbReference type="EMBL" id="UINC01058996">
    <property type="protein sequence ID" value="SVB81912.1"/>
    <property type="molecule type" value="Genomic_DNA"/>
</dbReference>
<organism evidence="1">
    <name type="scientific">marine metagenome</name>
    <dbReference type="NCBI Taxonomy" id="408172"/>
    <lineage>
        <taxon>unclassified sequences</taxon>
        <taxon>metagenomes</taxon>
        <taxon>ecological metagenomes</taxon>
    </lineage>
</organism>
<dbReference type="AlphaFoldDB" id="A0A382H423"/>
<accession>A0A382H423</accession>
<proteinExistence type="predicted"/>
<reference evidence="1" key="1">
    <citation type="submission" date="2018-05" db="EMBL/GenBank/DDBJ databases">
        <authorList>
            <person name="Lanie J.A."/>
            <person name="Ng W.-L."/>
            <person name="Kazmierczak K.M."/>
            <person name="Andrzejewski T.M."/>
            <person name="Davidsen T.M."/>
            <person name="Wayne K.J."/>
            <person name="Tettelin H."/>
            <person name="Glass J.I."/>
            <person name="Rusch D."/>
            <person name="Podicherti R."/>
            <person name="Tsui H.-C.T."/>
            <person name="Winkler M.E."/>
        </authorList>
    </citation>
    <scope>NUCLEOTIDE SEQUENCE</scope>
</reference>
<gene>
    <name evidence="1" type="ORF">METZ01_LOCUS234766</name>
</gene>
<sequence>RVNKELIGDIQLGKDGIINQQVVLYKVSVQDTQTNMYGEAAGGKRWKNGVKFACLVDAEDFDWNTDEFGPDDQQNASFHILRQSLIDLSLVPEIGDVFEWNWAYFEINSINENQLIGGQQDNNWTVTCGTYRVRFSNLNIERIRSI</sequence>
<protein>
    <submittedName>
        <fullName evidence="1">Uncharacterized protein</fullName>
    </submittedName>
</protein>
<name>A0A382H423_9ZZZZ</name>
<evidence type="ECO:0000313" key="1">
    <source>
        <dbReference type="EMBL" id="SVB81912.1"/>
    </source>
</evidence>
<feature type="non-terminal residue" evidence="1">
    <location>
        <position position="1"/>
    </location>
</feature>